<geneLocation type="plasmid" evidence="1 2">
    <name>unnamed1</name>
</geneLocation>
<name>A0ACD5EX03_9HYPH</name>
<dbReference type="Proteomes" id="UP000078465">
    <property type="component" value="Plasmid unnamed1"/>
</dbReference>
<reference evidence="1" key="1">
    <citation type="submission" date="2024-10" db="EMBL/GenBank/DDBJ databases">
        <title>Strain of Rhizobium-related bacteria isolated fromm roots of Vavilovia formosa.</title>
        <authorList>
            <person name="Kimeklis A."/>
            <person name="Afonin A."/>
        </authorList>
    </citation>
    <scope>NUCLEOTIDE SEQUENCE</scope>
    <source>
        <strain evidence="1">Vaf-46</strain>
    </source>
</reference>
<organism evidence="1 2">
    <name type="scientific">Rhizobium ruizarguesonis</name>
    <dbReference type="NCBI Taxonomy" id="2081791"/>
    <lineage>
        <taxon>Bacteria</taxon>
        <taxon>Pseudomonadati</taxon>
        <taxon>Pseudomonadota</taxon>
        <taxon>Alphaproteobacteria</taxon>
        <taxon>Hyphomicrobiales</taxon>
        <taxon>Rhizobiaceae</taxon>
        <taxon>Rhizobium/Agrobacterium group</taxon>
        <taxon>Rhizobium</taxon>
    </lineage>
</organism>
<dbReference type="EMBL" id="CP171854">
    <property type="protein sequence ID" value="XKM43631.1"/>
    <property type="molecule type" value="Genomic_DNA"/>
</dbReference>
<gene>
    <name evidence="1" type="ORF">A4U53_039525</name>
</gene>
<evidence type="ECO:0000313" key="1">
    <source>
        <dbReference type="EMBL" id="XKM43631.1"/>
    </source>
</evidence>
<keyword evidence="1" id="KW-0614">Plasmid</keyword>
<protein>
    <submittedName>
        <fullName evidence="1">3,4-dihydroxy-2-butanone-4-phosphate synthase</fullName>
    </submittedName>
</protein>
<sequence>MAISRIEDAIDSIRRRKMTVLVDNEDRENEGDIMVAADAATTPDIALRTPAVELPGRVICAQRLLSPQCGRLTVCS</sequence>
<evidence type="ECO:0000313" key="2">
    <source>
        <dbReference type="Proteomes" id="UP000078465"/>
    </source>
</evidence>
<accession>A0ACD5EX03</accession>
<proteinExistence type="predicted"/>